<comment type="similarity">
    <text evidence="1 2">Belongs to the Dps family.</text>
</comment>
<comment type="caution">
    <text evidence="4">The sequence shown here is derived from an EMBL/GenBank/DDBJ whole genome shotgun (WGS) entry which is preliminary data.</text>
</comment>
<dbReference type="PANTHER" id="PTHR42932">
    <property type="entry name" value="GENERAL STRESS PROTEIN 20U"/>
    <property type="match status" value="1"/>
</dbReference>
<dbReference type="RefSeq" id="WP_377906655.1">
    <property type="nucleotide sequence ID" value="NZ_JBHRZS010000007.1"/>
</dbReference>
<dbReference type="CDD" id="cd01043">
    <property type="entry name" value="DPS"/>
    <property type="match status" value="1"/>
</dbReference>
<proteinExistence type="inferred from homology"/>
<dbReference type="InterPro" id="IPR008331">
    <property type="entry name" value="Ferritin_DPS_dom"/>
</dbReference>
<evidence type="ECO:0000256" key="1">
    <source>
        <dbReference type="ARBA" id="ARBA00009497"/>
    </source>
</evidence>
<evidence type="ECO:0000313" key="4">
    <source>
        <dbReference type="EMBL" id="MFC3881315.1"/>
    </source>
</evidence>
<dbReference type="InterPro" id="IPR009078">
    <property type="entry name" value="Ferritin-like_SF"/>
</dbReference>
<keyword evidence="5" id="KW-1185">Reference proteome</keyword>
<dbReference type="Proteomes" id="UP001595805">
    <property type="component" value="Unassembled WGS sequence"/>
</dbReference>
<dbReference type="Pfam" id="PF00210">
    <property type="entry name" value="Ferritin"/>
    <property type="match status" value="1"/>
</dbReference>
<dbReference type="InterPro" id="IPR002177">
    <property type="entry name" value="DPS_DNA-bd"/>
</dbReference>
<gene>
    <name evidence="4" type="ORF">ACFOSV_14070</name>
</gene>
<sequence>MTTLEKNKATLSNHLNLDSQMMGDVTHDLNNLLSDYHIFYQNLRGFHWNIKGNDFFTLHEQFEELYTMVYQNIDELAERIVTIGFKPLHSYSEYLKNSILNEVTDVEDAEESVRNVVDGLGSLVQSHRKIAMAAGEAGDIATEDLLTNFVGELEKRMWMFTKYLK</sequence>
<name>A0ABV8AUK3_9BACT</name>
<feature type="domain" description="Ferritin/DPS" evidence="3">
    <location>
        <begin position="29"/>
        <end position="165"/>
    </location>
</feature>
<protein>
    <submittedName>
        <fullName evidence="4">Dps family protein</fullName>
    </submittedName>
</protein>
<dbReference type="PANTHER" id="PTHR42932:SF1">
    <property type="entry name" value="GENERAL STRESS PROTEIN 20U"/>
    <property type="match status" value="1"/>
</dbReference>
<dbReference type="PROSITE" id="PS00818">
    <property type="entry name" value="DPS_1"/>
    <property type="match status" value="1"/>
</dbReference>
<dbReference type="Gene3D" id="1.20.1260.10">
    <property type="match status" value="1"/>
</dbReference>
<dbReference type="PRINTS" id="PR01346">
    <property type="entry name" value="HELNAPAPROT"/>
</dbReference>
<dbReference type="InterPro" id="IPR023188">
    <property type="entry name" value="DPS_DNA-bd_CS"/>
</dbReference>
<evidence type="ECO:0000259" key="3">
    <source>
        <dbReference type="Pfam" id="PF00210"/>
    </source>
</evidence>
<dbReference type="InterPro" id="IPR012347">
    <property type="entry name" value="Ferritin-like"/>
</dbReference>
<accession>A0ABV8AUK3</accession>
<evidence type="ECO:0000313" key="5">
    <source>
        <dbReference type="Proteomes" id="UP001595805"/>
    </source>
</evidence>
<dbReference type="EMBL" id="JBHRZS010000007">
    <property type="protein sequence ID" value="MFC3881315.1"/>
    <property type="molecule type" value="Genomic_DNA"/>
</dbReference>
<reference evidence="5" key="1">
    <citation type="journal article" date="2019" name="Int. J. Syst. Evol. Microbiol.">
        <title>The Global Catalogue of Microorganisms (GCM) 10K type strain sequencing project: providing services to taxonomists for standard genome sequencing and annotation.</title>
        <authorList>
            <consortium name="The Broad Institute Genomics Platform"/>
            <consortium name="The Broad Institute Genome Sequencing Center for Infectious Disease"/>
            <person name="Wu L."/>
            <person name="Ma J."/>
        </authorList>
    </citation>
    <scope>NUCLEOTIDE SEQUENCE [LARGE SCALE GENOMIC DNA]</scope>
    <source>
        <strain evidence="5">CCUG 60523</strain>
    </source>
</reference>
<organism evidence="4 5">
    <name type="scientific">Algoriphagus namhaensis</name>
    <dbReference type="NCBI Taxonomy" id="915353"/>
    <lineage>
        <taxon>Bacteria</taxon>
        <taxon>Pseudomonadati</taxon>
        <taxon>Bacteroidota</taxon>
        <taxon>Cytophagia</taxon>
        <taxon>Cytophagales</taxon>
        <taxon>Cyclobacteriaceae</taxon>
        <taxon>Algoriphagus</taxon>
    </lineage>
</organism>
<dbReference type="SUPFAM" id="SSF47240">
    <property type="entry name" value="Ferritin-like"/>
    <property type="match status" value="1"/>
</dbReference>
<dbReference type="PIRSF" id="PIRSF005900">
    <property type="entry name" value="Dps"/>
    <property type="match status" value="1"/>
</dbReference>
<dbReference type="PROSITE" id="PS00819">
    <property type="entry name" value="DPS_2"/>
    <property type="match status" value="1"/>
</dbReference>
<evidence type="ECO:0000256" key="2">
    <source>
        <dbReference type="RuleBase" id="RU003875"/>
    </source>
</evidence>